<name>A0A2R5FBZ9_9PROT</name>
<comment type="caution">
    <text evidence="11">The sequence shown here is derived from an EMBL/GenBank/DDBJ whole genome shotgun (WGS) entry which is preliminary data.</text>
</comment>
<dbReference type="GO" id="GO:0005254">
    <property type="term" value="F:chloride channel activity"/>
    <property type="evidence" value="ECO:0007669"/>
    <property type="project" value="UniProtKB-KW"/>
</dbReference>
<proteinExistence type="predicted"/>
<dbReference type="EMBL" id="BDOQ01000006">
    <property type="protein sequence ID" value="GBG14221.1"/>
    <property type="molecule type" value="Genomic_DNA"/>
</dbReference>
<evidence type="ECO:0000256" key="7">
    <source>
        <dbReference type="ARBA" id="ARBA00023173"/>
    </source>
</evidence>
<keyword evidence="8" id="KW-0868">Chloride</keyword>
<evidence type="ECO:0000256" key="4">
    <source>
        <dbReference type="ARBA" id="ARBA00022989"/>
    </source>
</evidence>
<dbReference type="PANTHER" id="PTHR43427">
    <property type="entry name" value="CHLORIDE CHANNEL PROTEIN CLC-E"/>
    <property type="match status" value="1"/>
</dbReference>
<feature type="transmembrane region" description="Helical" evidence="10">
    <location>
        <begin position="373"/>
        <end position="402"/>
    </location>
</feature>
<dbReference type="InterPro" id="IPR001807">
    <property type="entry name" value="ClC"/>
</dbReference>
<keyword evidence="12" id="KW-1185">Reference proteome</keyword>
<keyword evidence="6 10" id="KW-0472">Membrane</keyword>
<protein>
    <submittedName>
        <fullName evidence="11">Chloride channel protein</fullName>
    </submittedName>
</protein>
<evidence type="ECO:0000256" key="2">
    <source>
        <dbReference type="ARBA" id="ARBA00022448"/>
    </source>
</evidence>
<comment type="subcellular location">
    <subcellularLocation>
        <location evidence="1">Membrane</location>
        <topology evidence="1">Multi-pass membrane protein</topology>
    </subcellularLocation>
</comment>
<dbReference type="CDD" id="cd01034">
    <property type="entry name" value="EriC_like"/>
    <property type="match status" value="1"/>
</dbReference>
<sequence length="458" mass="48100">MSLSHFNLSMVLNLKEVLTAVSKAQLTDHQAWRGRLVIWLGAAAVGLITVVFVRLSDLAIRLFFALQAIAWWVPLVVTPLGGMLIAAITTKWFAGAKGSGIPQTIAAVQEQEAMVSPLISLKLALGKILLGASALAVGFSSGREGPAVQIGASVLHSFRRLVPEGFSVHPHHLIMAGGAAGIAAAFNTPLAGIVFAIEELGRKFEQKTNGVVITAIVLSGLVSISLQGNYTYFGSLAVGHVDRTILWPVLVCGLICGVLGGVFSRTLIEASLPMNDWPARLRKTHPLIWAGACGLVVALLGLVSHGAAHGSGYQYTQQMLSGGVKEAWQYAPIKYLATIFTYLSGVPGGIFAPSLSIGAGIGNDLLSVFGGTYSQAAICALCMAAFLAAVTQAPITSFIIVMEMIDGHLMVISLMAVALLSSIVARLFSPPLYAALAITANSGNPLLEHKEKKRASPF</sequence>
<keyword evidence="2" id="KW-0813">Transport</keyword>
<keyword evidence="4 10" id="KW-1133">Transmembrane helix</keyword>
<keyword evidence="9" id="KW-0407">Ion channel</keyword>
<feature type="transmembrane region" description="Helical" evidence="10">
    <location>
        <begin position="409"/>
        <end position="428"/>
    </location>
</feature>
<evidence type="ECO:0000256" key="9">
    <source>
        <dbReference type="ARBA" id="ARBA00023303"/>
    </source>
</evidence>
<evidence type="ECO:0000313" key="11">
    <source>
        <dbReference type="EMBL" id="GBG14221.1"/>
    </source>
</evidence>
<dbReference type="Gene3D" id="1.10.3080.10">
    <property type="entry name" value="Clc chloride channel"/>
    <property type="match status" value="1"/>
</dbReference>
<dbReference type="PRINTS" id="PR00762">
    <property type="entry name" value="CLCHANNEL"/>
</dbReference>
<keyword evidence="3 10" id="KW-0812">Transmembrane</keyword>
<dbReference type="PANTHER" id="PTHR43427:SF6">
    <property type="entry name" value="CHLORIDE CHANNEL PROTEIN CLC-E"/>
    <property type="match status" value="1"/>
</dbReference>
<evidence type="ECO:0000256" key="8">
    <source>
        <dbReference type="ARBA" id="ARBA00023214"/>
    </source>
</evidence>
<keyword evidence="7" id="KW-0869">Chloride channel</keyword>
<dbReference type="Pfam" id="PF00654">
    <property type="entry name" value="Voltage_CLC"/>
    <property type="match status" value="1"/>
</dbReference>
<evidence type="ECO:0000256" key="10">
    <source>
        <dbReference type="SAM" id="Phobius"/>
    </source>
</evidence>
<dbReference type="GO" id="GO:0034707">
    <property type="term" value="C:chloride channel complex"/>
    <property type="evidence" value="ECO:0007669"/>
    <property type="project" value="UniProtKB-KW"/>
</dbReference>
<evidence type="ECO:0000256" key="3">
    <source>
        <dbReference type="ARBA" id="ARBA00022692"/>
    </source>
</evidence>
<dbReference type="AlphaFoldDB" id="A0A2R5FBZ9"/>
<dbReference type="Proteomes" id="UP000245081">
    <property type="component" value="Unassembled WGS sequence"/>
</dbReference>
<evidence type="ECO:0000256" key="5">
    <source>
        <dbReference type="ARBA" id="ARBA00023065"/>
    </source>
</evidence>
<feature type="transmembrane region" description="Helical" evidence="10">
    <location>
        <begin position="245"/>
        <end position="267"/>
    </location>
</feature>
<feature type="transmembrane region" description="Helical" evidence="10">
    <location>
        <begin position="287"/>
        <end position="308"/>
    </location>
</feature>
<gene>
    <name evidence="11" type="ORF">NMK_1786</name>
</gene>
<feature type="transmembrane region" description="Helical" evidence="10">
    <location>
        <begin position="173"/>
        <end position="197"/>
    </location>
</feature>
<dbReference type="InterPro" id="IPR050368">
    <property type="entry name" value="ClC-type_chloride_channel"/>
</dbReference>
<feature type="transmembrane region" description="Helical" evidence="10">
    <location>
        <begin position="209"/>
        <end position="233"/>
    </location>
</feature>
<evidence type="ECO:0000256" key="1">
    <source>
        <dbReference type="ARBA" id="ARBA00004141"/>
    </source>
</evidence>
<organism evidence="11 12">
    <name type="scientific">Novimethylophilus kurashikiensis</name>
    <dbReference type="NCBI Taxonomy" id="1825523"/>
    <lineage>
        <taxon>Bacteria</taxon>
        <taxon>Pseudomonadati</taxon>
        <taxon>Pseudomonadota</taxon>
        <taxon>Betaproteobacteria</taxon>
        <taxon>Nitrosomonadales</taxon>
        <taxon>Methylophilaceae</taxon>
        <taxon>Novimethylophilus</taxon>
    </lineage>
</organism>
<dbReference type="SUPFAM" id="SSF81340">
    <property type="entry name" value="Clc chloride channel"/>
    <property type="match status" value="1"/>
</dbReference>
<feature type="transmembrane region" description="Helical" evidence="10">
    <location>
        <begin position="36"/>
        <end position="55"/>
    </location>
</feature>
<dbReference type="InterPro" id="IPR014743">
    <property type="entry name" value="Cl-channel_core"/>
</dbReference>
<evidence type="ECO:0000256" key="6">
    <source>
        <dbReference type="ARBA" id="ARBA00023136"/>
    </source>
</evidence>
<evidence type="ECO:0000313" key="12">
    <source>
        <dbReference type="Proteomes" id="UP000245081"/>
    </source>
</evidence>
<feature type="transmembrane region" description="Helical" evidence="10">
    <location>
        <begin position="62"/>
        <end position="88"/>
    </location>
</feature>
<accession>A0A2R5FBZ9</accession>
<reference evidence="11 12" key="1">
    <citation type="journal article" date="2018" name="Environ. Microbiol.">
        <title>Isolation and genomic characterization of Novimethylophilus kurashikiensis gen. nov. sp. nov., a new lanthanide-dependent methylotrophic species of Methylophilaceae.</title>
        <authorList>
            <person name="Lv H."/>
            <person name="Sahin N."/>
            <person name="Tani A."/>
        </authorList>
    </citation>
    <scope>NUCLEOTIDE SEQUENCE [LARGE SCALE GENOMIC DNA]</scope>
    <source>
        <strain evidence="11 12">La2-4</strain>
    </source>
</reference>
<keyword evidence="5" id="KW-0406">Ion transport</keyword>